<proteinExistence type="predicted"/>
<protein>
    <submittedName>
        <fullName evidence="2">Uncharacterized protein</fullName>
    </submittedName>
</protein>
<evidence type="ECO:0000256" key="1">
    <source>
        <dbReference type="SAM" id="MobiDB-lite"/>
    </source>
</evidence>
<name>A0A0F9QPD3_9ZZZZ</name>
<evidence type="ECO:0000313" key="2">
    <source>
        <dbReference type="EMBL" id="KKN46060.1"/>
    </source>
</evidence>
<comment type="caution">
    <text evidence="2">The sequence shown here is derived from an EMBL/GenBank/DDBJ whole genome shotgun (WGS) entry which is preliminary data.</text>
</comment>
<dbReference type="EMBL" id="LAZR01001352">
    <property type="protein sequence ID" value="KKN46060.1"/>
    <property type="molecule type" value="Genomic_DNA"/>
</dbReference>
<reference evidence="2" key="1">
    <citation type="journal article" date="2015" name="Nature">
        <title>Complex archaea that bridge the gap between prokaryotes and eukaryotes.</title>
        <authorList>
            <person name="Spang A."/>
            <person name="Saw J.H."/>
            <person name="Jorgensen S.L."/>
            <person name="Zaremba-Niedzwiedzka K."/>
            <person name="Martijn J."/>
            <person name="Lind A.E."/>
            <person name="van Eijk R."/>
            <person name="Schleper C."/>
            <person name="Guy L."/>
            <person name="Ettema T.J."/>
        </authorList>
    </citation>
    <scope>NUCLEOTIDE SEQUENCE</scope>
</reference>
<organism evidence="2">
    <name type="scientific">marine sediment metagenome</name>
    <dbReference type="NCBI Taxonomy" id="412755"/>
    <lineage>
        <taxon>unclassified sequences</taxon>
        <taxon>metagenomes</taxon>
        <taxon>ecological metagenomes</taxon>
    </lineage>
</organism>
<dbReference type="AlphaFoldDB" id="A0A0F9QPD3"/>
<feature type="region of interest" description="Disordered" evidence="1">
    <location>
        <begin position="1"/>
        <end position="48"/>
    </location>
</feature>
<accession>A0A0F9QPD3</accession>
<gene>
    <name evidence="2" type="ORF">LCGC14_0676790</name>
</gene>
<sequence>MNSPHHPYAGQEGRGETESLLHRYHAGPPFSPRLLFYPLSRPQRMRLG</sequence>